<sequence length="117" mass="13221">PSTEQQSNDSNHLATLDSIKLESNNHSNDNIQHQLDLKLDENAKLLIQLRQAQYDRLCQPSNKIHQIISSSQQQSSSEPLNEYNIAEKVLCNLSDMTHLSSQGPEHVISPEAIRHNL</sequence>
<accession>A0A8S3IWK1</accession>
<evidence type="ECO:0000313" key="2">
    <source>
        <dbReference type="EMBL" id="CAF5208679.1"/>
    </source>
</evidence>
<name>A0A8S3IWK1_9BILA</name>
<feature type="non-terminal residue" evidence="2">
    <location>
        <position position="117"/>
    </location>
</feature>
<gene>
    <name evidence="1" type="ORF">BYL167_LOCUS67928</name>
    <name evidence="2" type="ORF">GIL414_LOCUS79037</name>
</gene>
<evidence type="ECO:0000313" key="3">
    <source>
        <dbReference type="Proteomes" id="UP000681720"/>
    </source>
</evidence>
<proteinExistence type="predicted"/>
<feature type="non-terminal residue" evidence="2">
    <location>
        <position position="1"/>
    </location>
</feature>
<comment type="caution">
    <text evidence="2">The sequence shown here is derived from an EMBL/GenBank/DDBJ whole genome shotgun (WGS) entry which is preliminary data.</text>
</comment>
<dbReference type="Proteomes" id="UP000681967">
    <property type="component" value="Unassembled WGS sequence"/>
</dbReference>
<evidence type="ECO:0000313" key="1">
    <source>
        <dbReference type="EMBL" id="CAF5127073.1"/>
    </source>
</evidence>
<dbReference type="Proteomes" id="UP000681720">
    <property type="component" value="Unassembled WGS sequence"/>
</dbReference>
<organism evidence="2 3">
    <name type="scientific">Rotaria magnacalcarata</name>
    <dbReference type="NCBI Taxonomy" id="392030"/>
    <lineage>
        <taxon>Eukaryota</taxon>
        <taxon>Metazoa</taxon>
        <taxon>Spiralia</taxon>
        <taxon>Gnathifera</taxon>
        <taxon>Rotifera</taxon>
        <taxon>Eurotatoria</taxon>
        <taxon>Bdelloidea</taxon>
        <taxon>Philodinida</taxon>
        <taxon>Philodinidae</taxon>
        <taxon>Rotaria</taxon>
    </lineage>
</organism>
<reference evidence="2" key="1">
    <citation type="submission" date="2021-02" db="EMBL/GenBank/DDBJ databases">
        <authorList>
            <person name="Nowell W R."/>
        </authorList>
    </citation>
    <scope>NUCLEOTIDE SEQUENCE</scope>
</reference>
<dbReference type="EMBL" id="CAJOBH010246677">
    <property type="protein sequence ID" value="CAF5127073.1"/>
    <property type="molecule type" value="Genomic_DNA"/>
</dbReference>
<protein>
    <submittedName>
        <fullName evidence="2">Uncharacterized protein</fullName>
    </submittedName>
</protein>
<dbReference type="AlphaFoldDB" id="A0A8S3IWK1"/>
<dbReference type="EMBL" id="CAJOBJ010351378">
    <property type="protein sequence ID" value="CAF5208679.1"/>
    <property type="molecule type" value="Genomic_DNA"/>
</dbReference>